<dbReference type="EMBL" id="RAQU01000165">
    <property type="protein sequence ID" value="RKK02292.1"/>
    <property type="molecule type" value="Genomic_DNA"/>
</dbReference>
<evidence type="ECO:0000313" key="4">
    <source>
        <dbReference type="EMBL" id="RMI17553.1"/>
    </source>
</evidence>
<gene>
    <name evidence="3" type="ORF">D6Z83_20535</name>
    <name evidence="4" type="ORF">EBE87_22100</name>
</gene>
<keyword evidence="5" id="KW-1185">Reference proteome</keyword>
<dbReference type="Proteomes" id="UP000278036">
    <property type="component" value="Unassembled WGS sequence"/>
</dbReference>
<dbReference type="Gene3D" id="3.40.50.1820">
    <property type="entry name" value="alpha/beta hydrolase"/>
    <property type="match status" value="1"/>
</dbReference>
<evidence type="ECO:0000313" key="6">
    <source>
        <dbReference type="Proteomes" id="UP000278036"/>
    </source>
</evidence>
<accession>A0A3A9J755</accession>
<sequence length="227" mass="24793">MHRLLVLPHAGGAAHGYLPLRQALEPAVPVLCHELPGRGKRSREAKAKNLNSAVDDILQASAELRQGTWSVFGHSMGALLAHALVRRLLELGQALPQGIYASGTMAPSARQRKSISQLPRDDFWREIRAYGGVPAEILAVPDFMDYFEGILRDDFRLLEEALPPPSPVPVPVTVLYGTDEMTLTQAESWTAETTRPVVIHGFSGHHFFLSTQFAAVAKVIRDGMAAS</sequence>
<dbReference type="Pfam" id="PF00975">
    <property type="entry name" value="Thioesterase"/>
    <property type="match status" value="1"/>
</dbReference>
<dbReference type="Proteomes" id="UP000274097">
    <property type="component" value="Unassembled WGS sequence"/>
</dbReference>
<dbReference type="PANTHER" id="PTHR11487:SF0">
    <property type="entry name" value="S-ACYL FATTY ACID SYNTHASE THIOESTERASE, MEDIUM CHAIN"/>
    <property type="match status" value="1"/>
</dbReference>
<dbReference type="EMBL" id="RFLX01000026">
    <property type="protein sequence ID" value="RMI17553.1"/>
    <property type="molecule type" value="Genomic_DNA"/>
</dbReference>
<dbReference type="InterPro" id="IPR029058">
    <property type="entry name" value="AB_hydrolase_fold"/>
</dbReference>
<evidence type="ECO:0000259" key="2">
    <source>
        <dbReference type="Pfam" id="PF00975"/>
    </source>
</evidence>
<dbReference type="AlphaFoldDB" id="A0A3A9J755"/>
<dbReference type="GO" id="GO:0016787">
    <property type="term" value="F:hydrolase activity"/>
    <property type="evidence" value="ECO:0007669"/>
    <property type="project" value="UniProtKB-KW"/>
</dbReference>
<reference evidence="3 6" key="1">
    <citation type="submission" date="2018-09" db="EMBL/GenBank/DDBJ databases">
        <title>Roseomonas sp. nov., isolated from feces of Tibetan antelopes in the Qinghai-Tibet plateau, China.</title>
        <authorList>
            <person name="Tian Z."/>
        </authorList>
    </citation>
    <scope>NUCLEOTIDE SEQUENCE [LARGE SCALE GENOMIC DNA]</scope>
    <source>
        <strain evidence="4 5">Z23</strain>
        <strain evidence="3 6">Z24</strain>
    </source>
</reference>
<name>A0A3A9J755_9PROT</name>
<evidence type="ECO:0000313" key="3">
    <source>
        <dbReference type="EMBL" id="RKK02292.1"/>
    </source>
</evidence>
<dbReference type="SUPFAM" id="SSF53474">
    <property type="entry name" value="alpha/beta-Hydrolases"/>
    <property type="match status" value="1"/>
</dbReference>
<evidence type="ECO:0000256" key="1">
    <source>
        <dbReference type="ARBA" id="ARBA00007169"/>
    </source>
</evidence>
<organism evidence="3 6">
    <name type="scientific">Teichococcus wenyumeiae</name>
    <dbReference type="NCBI Taxonomy" id="2478470"/>
    <lineage>
        <taxon>Bacteria</taxon>
        <taxon>Pseudomonadati</taxon>
        <taxon>Pseudomonadota</taxon>
        <taxon>Alphaproteobacteria</taxon>
        <taxon>Acetobacterales</taxon>
        <taxon>Roseomonadaceae</taxon>
        <taxon>Roseomonas</taxon>
    </lineage>
</organism>
<dbReference type="InterPro" id="IPR012223">
    <property type="entry name" value="TEII"/>
</dbReference>
<keyword evidence="4" id="KW-0378">Hydrolase</keyword>
<dbReference type="PANTHER" id="PTHR11487">
    <property type="entry name" value="THIOESTERASE"/>
    <property type="match status" value="1"/>
</dbReference>
<dbReference type="InterPro" id="IPR001031">
    <property type="entry name" value="Thioesterase"/>
</dbReference>
<dbReference type="GO" id="GO:0008610">
    <property type="term" value="P:lipid biosynthetic process"/>
    <property type="evidence" value="ECO:0007669"/>
    <property type="project" value="TreeGrafter"/>
</dbReference>
<dbReference type="RefSeq" id="WP_120640097.1">
    <property type="nucleotide sequence ID" value="NZ_RAQU01000165.1"/>
</dbReference>
<dbReference type="OrthoDB" id="8480037at2"/>
<protein>
    <submittedName>
        <fullName evidence="4">Alpha/beta fold hydrolase</fullName>
    </submittedName>
    <submittedName>
        <fullName evidence="3">Thioesterase</fullName>
    </submittedName>
</protein>
<evidence type="ECO:0000313" key="5">
    <source>
        <dbReference type="Proteomes" id="UP000274097"/>
    </source>
</evidence>
<feature type="domain" description="Thioesterase" evidence="2">
    <location>
        <begin position="3"/>
        <end position="221"/>
    </location>
</feature>
<comment type="similarity">
    <text evidence="1">Belongs to the thioesterase family.</text>
</comment>
<proteinExistence type="inferred from homology"/>
<dbReference type="InParanoid" id="A0A3A9J755"/>
<comment type="caution">
    <text evidence="3">The sequence shown here is derived from an EMBL/GenBank/DDBJ whole genome shotgun (WGS) entry which is preliminary data.</text>
</comment>